<dbReference type="CDD" id="cd21807">
    <property type="entry name" value="ABC-2_lan_permease_MutE_EpiE-like"/>
    <property type="match status" value="1"/>
</dbReference>
<evidence type="ECO:0000256" key="1">
    <source>
        <dbReference type="SAM" id="Phobius"/>
    </source>
</evidence>
<dbReference type="InterPro" id="IPR021205">
    <property type="entry name" value="Lanti_perm_SpaE/MutE/EpiE-like"/>
</dbReference>
<feature type="transmembrane region" description="Helical" evidence="1">
    <location>
        <begin position="20"/>
        <end position="37"/>
    </location>
</feature>
<organism evidence="2">
    <name type="scientific">bioreactor metagenome</name>
    <dbReference type="NCBI Taxonomy" id="1076179"/>
    <lineage>
        <taxon>unclassified sequences</taxon>
        <taxon>metagenomes</taxon>
        <taxon>ecological metagenomes</taxon>
    </lineage>
</organism>
<feature type="transmembrane region" description="Helical" evidence="1">
    <location>
        <begin position="126"/>
        <end position="143"/>
    </location>
</feature>
<protein>
    <recommendedName>
        <fullName evidence="3">ABC transporter permease</fullName>
    </recommendedName>
</protein>
<dbReference type="EMBL" id="VSSQ01107325">
    <property type="protein sequence ID" value="MPN46556.1"/>
    <property type="molecule type" value="Genomic_DNA"/>
</dbReference>
<keyword evidence="1" id="KW-1133">Transmembrane helix</keyword>
<sequence>MVFFVGLGDFYQNGCYNNWYMFFLPVVIVLMCSGIVMKDQKKLHNRGILALPVKSEKIMLGKILIGVVFSFAACMLFPLMISLGGLKDDHVIPILLSYWASLLLFLTTAWLIPFSFLLIERIGTPVTILLQMGLYYVCNIFLAKTDS</sequence>
<accession>A0A645I6N2</accession>
<dbReference type="AlphaFoldDB" id="A0A645I6N2"/>
<name>A0A645I6N2_9ZZZZ</name>
<dbReference type="Pfam" id="PF13346">
    <property type="entry name" value="ABC2_membrane_5"/>
    <property type="match status" value="1"/>
</dbReference>
<evidence type="ECO:0008006" key="3">
    <source>
        <dbReference type="Google" id="ProtNLM"/>
    </source>
</evidence>
<feature type="transmembrane region" description="Helical" evidence="1">
    <location>
        <begin position="58"/>
        <end position="84"/>
    </location>
</feature>
<proteinExistence type="predicted"/>
<evidence type="ECO:0000313" key="2">
    <source>
        <dbReference type="EMBL" id="MPN46556.1"/>
    </source>
</evidence>
<gene>
    <name evidence="2" type="ORF">SDC9_194146</name>
</gene>
<dbReference type="InterPro" id="IPR025699">
    <property type="entry name" value="ABC2_memb-like"/>
</dbReference>
<reference evidence="2" key="1">
    <citation type="submission" date="2019-08" db="EMBL/GenBank/DDBJ databases">
        <authorList>
            <person name="Kucharzyk K."/>
            <person name="Murdoch R.W."/>
            <person name="Higgins S."/>
            <person name="Loffler F."/>
        </authorList>
    </citation>
    <scope>NUCLEOTIDE SEQUENCE</scope>
</reference>
<feature type="transmembrane region" description="Helical" evidence="1">
    <location>
        <begin position="96"/>
        <end position="119"/>
    </location>
</feature>
<comment type="caution">
    <text evidence="2">The sequence shown here is derived from an EMBL/GenBank/DDBJ whole genome shotgun (WGS) entry which is preliminary data.</text>
</comment>
<keyword evidence="1" id="KW-0472">Membrane</keyword>
<keyword evidence="1" id="KW-0812">Transmembrane</keyword>